<dbReference type="InterPro" id="IPR001258">
    <property type="entry name" value="NHL_repeat"/>
</dbReference>
<dbReference type="InterPro" id="IPR011042">
    <property type="entry name" value="6-blade_b-propeller_TolB-like"/>
</dbReference>
<name>A0A381NCP5_9ZZZZ</name>
<dbReference type="Gene3D" id="2.120.10.30">
    <property type="entry name" value="TolB, C-terminal domain"/>
    <property type="match status" value="3"/>
</dbReference>
<dbReference type="AlphaFoldDB" id="A0A381NCP5"/>
<gene>
    <name evidence="2" type="ORF">METZ01_LOCUS5151</name>
</gene>
<organism evidence="2">
    <name type="scientific">marine metagenome</name>
    <dbReference type="NCBI Taxonomy" id="408172"/>
    <lineage>
        <taxon>unclassified sequences</taxon>
        <taxon>metagenomes</taxon>
        <taxon>ecological metagenomes</taxon>
    </lineage>
</organism>
<dbReference type="InterPro" id="IPR036249">
    <property type="entry name" value="Thioredoxin-like_sf"/>
</dbReference>
<proteinExistence type="predicted"/>
<dbReference type="Gene3D" id="3.40.30.10">
    <property type="entry name" value="Glutaredoxin"/>
    <property type="match status" value="1"/>
</dbReference>
<evidence type="ECO:0000256" key="1">
    <source>
        <dbReference type="ARBA" id="ARBA00022737"/>
    </source>
</evidence>
<sequence length="433" mass="46865">MKYANELTVIGVHSAKFPNEKETYNVEKAVRRYQLKHPVINDGHFQVWQQYSCRAWPTLMFIDPQGNVIGKHEGEMSFEAFDGLIGQMVAEFDAEKTLNRQFLGSTYRRPEDTTLSFPGKVLADGPGNRLFIADTNHNRVVVTSMEGAVHQVIGNGKEGLIDGSITDSAFNHPQGMTLDGEMLYVADTDNHAIRRVDLGSGLVETIAGTGEQGHSKEGRGPGRTMELCSPFDLVEHEGTLYIAMAGIHQLWSMDLEEGIIGPFAGTGGEAITDGPLAEAELAQPCGITTDGAKIFFADSETSSVRSADIAPTGKVRTVVGLDLFVFGDKDGSDHHVRLQHPIGITHYEGVLYITDTYNHKVKRVLPAMRSVITVLGNGRAGHVDGPSGKAQFSEPSGVSLANGNMYIADTNNHAIRVAEIQSGMVSTLEITGL</sequence>
<reference evidence="2" key="1">
    <citation type="submission" date="2018-05" db="EMBL/GenBank/DDBJ databases">
        <authorList>
            <person name="Lanie J.A."/>
            <person name="Ng W.-L."/>
            <person name="Kazmierczak K.M."/>
            <person name="Andrzejewski T.M."/>
            <person name="Davidsen T.M."/>
            <person name="Wayne K.J."/>
            <person name="Tettelin H."/>
            <person name="Glass J.I."/>
            <person name="Rusch D."/>
            <person name="Podicherti R."/>
            <person name="Tsui H.-C.T."/>
            <person name="Winkler M.E."/>
        </authorList>
    </citation>
    <scope>NUCLEOTIDE SEQUENCE</scope>
</reference>
<dbReference type="EMBL" id="UINC01000266">
    <property type="protein sequence ID" value="SUZ52297.1"/>
    <property type="molecule type" value="Genomic_DNA"/>
</dbReference>
<dbReference type="SUPFAM" id="SSF101898">
    <property type="entry name" value="NHL repeat"/>
    <property type="match status" value="1"/>
</dbReference>
<protein>
    <recommendedName>
        <fullName evidence="3">Alkyl hydroperoxide reductase subunit C/ Thiol specific antioxidant domain-containing protein</fullName>
    </recommendedName>
</protein>
<dbReference type="PANTHER" id="PTHR46388">
    <property type="entry name" value="NHL REPEAT-CONTAINING PROTEIN 2"/>
    <property type="match status" value="1"/>
</dbReference>
<evidence type="ECO:0000313" key="2">
    <source>
        <dbReference type="EMBL" id="SUZ52297.1"/>
    </source>
</evidence>
<dbReference type="PANTHER" id="PTHR46388:SF2">
    <property type="entry name" value="NHL REPEAT-CONTAINING PROTEIN 2"/>
    <property type="match status" value="1"/>
</dbReference>
<keyword evidence="1" id="KW-0677">Repeat</keyword>
<evidence type="ECO:0008006" key="3">
    <source>
        <dbReference type="Google" id="ProtNLM"/>
    </source>
</evidence>
<dbReference type="Pfam" id="PF01436">
    <property type="entry name" value="NHL"/>
    <property type="match status" value="1"/>
</dbReference>
<dbReference type="SUPFAM" id="SSF52833">
    <property type="entry name" value="Thioredoxin-like"/>
    <property type="match status" value="1"/>
</dbReference>
<accession>A0A381NCP5</accession>